<dbReference type="Gene3D" id="3.40.50.2300">
    <property type="match status" value="1"/>
</dbReference>
<dbReference type="Pfam" id="PF00072">
    <property type="entry name" value="Response_reg"/>
    <property type="match status" value="1"/>
</dbReference>
<accession>A0ABV9BU73</accession>
<reference evidence="4" key="1">
    <citation type="journal article" date="2019" name="Int. J. Syst. Evol. Microbiol.">
        <title>The Global Catalogue of Microorganisms (GCM) 10K type strain sequencing project: providing services to taxonomists for standard genome sequencing and annotation.</title>
        <authorList>
            <consortium name="The Broad Institute Genomics Platform"/>
            <consortium name="The Broad Institute Genome Sequencing Center for Infectious Disease"/>
            <person name="Wu L."/>
            <person name="Ma J."/>
        </authorList>
    </citation>
    <scope>NUCLEOTIDE SEQUENCE [LARGE SCALE GENOMIC DNA]</scope>
    <source>
        <strain evidence="4">CECT 8064</strain>
    </source>
</reference>
<gene>
    <name evidence="3" type="ORF">ACFPEN_32475</name>
</gene>
<name>A0ABV9BU73_9ACTN</name>
<dbReference type="SUPFAM" id="SSF52172">
    <property type="entry name" value="CheY-like"/>
    <property type="match status" value="1"/>
</dbReference>
<evidence type="ECO:0000313" key="4">
    <source>
        <dbReference type="Proteomes" id="UP001595990"/>
    </source>
</evidence>
<feature type="domain" description="Response regulatory" evidence="2">
    <location>
        <begin position="1"/>
        <end position="95"/>
    </location>
</feature>
<dbReference type="CDD" id="cd17535">
    <property type="entry name" value="REC_NarL-like"/>
    <property type="match status" value="1"/>
</dbReference>
<evidence type="ECO:0000259" key="2">
    <source>
        <dbReference type="PROSITE" id="PS50110"/>
    </source>
</evidence>
<feature type="modified residue" description="4-aspartylphosphate" evidence="1">
    <location>
        <position position="28"/>
    </location>
</feature>
<protein>
    <submittedName>
        <fullName evidence="3">Response regulator transcription factor</fullName>
    </submittedName>
</protein>
<keyword evidence="1" id="KW-0597">Phosphoprotein</keyword>
<sequence length="112" mass="12067">MDAIAEANDCIEALRLAGHHRPDVRLLDIRMPGITGLDPTRPLVGPGVRDPPCVIIVTVSDLDEYVHEALGGGAATWRSLHRHRNAGSRGARTVWPIVMHGLVKSTGPGPVW</sequence>
<keyword evidence="4" id="KW-1185">Reference proteome</keyword>
<proteinExistence type="predicted"/>
<dbReference type="InterPro" id="IPR001789">
    <property type="entry name" value="Sig_transdc_resp-reg_receiver"/>
</dbReference>
<dbReference type="Proteomes" id="UP001595990">
    <property type="component" value="Unassembled WGS sequence"/>
</dbReference>
<evidence type="ECO:0000256" key="1">
    <source>
        <dbReference type="PROSITE-ProRule" id="PRU00169"/>
    </source>
</evidence>
<dbReference type="InterPro" id="IPR011006">
    <property type="entry name" value="CheY-like_superfamily"/>
</dbReference>
<comment type="caution">
    <text evidence="3">The sequence shown here is derived from an EMBL/GenBank/DDBJ whole genome shotgun (WGS) entry which is preliminary data.</text>
</comment>
<organism evidence="3 4">
    <name type="scientific">Streptomyces ehimensis</name>
    <dbReference type="NCBI Taxonomy" id="68195"/>
    <lineage>
        <taxon>Bacteria</taxon>
        <taxon>Bacillati</taxon>
        <taxon>Actinomycetota</taxon>
        <taxon>Actinomycetes</taxon>
        <taxon>Kitasatosporales</taxon>
        <taxon>Streptomycetaceae</taxon>
        <taxon>Streptomyces</taxon>
    </lineage>
</organism>
<evidence type="ECO:0000313" key="3">
    <source>
        <dbReference type="EMBL" id="MFC4517614.1"/>
    </source>
</evidence>
<dbReference type="RefSeq" id="WP_417924171.1">
    <property type="nucleotide sequence ID" value="NZ_JBHSFS010000022.1"/>
</dbReference>
<dbReference type="EMBL" id="JBHSFS010000022">
    <property type="protein sequence ID" value="MFC4517614.1"/>
    <property type="molecule type" value="Genomic_DNA"/>
</dbReference>
<dbReference type="PROSITE" id="PS50110">
    <property type="entry name" value="RESPONSE_REGULATORY"/>
    <property type="match status" value="1"/>
</dbReference>
<dbReference type="InterPro" id="IPR058245">
    <property type="entry name" value="NreC/VraR/RcsB-like_REC"/>
</dbReference>